<gene>
    <name evidence="2" type="ORF">WJX74_002143</name>
</gene>
<feature type="compositionally biased region" description="Polar residues" evidence="1">
    <location>
        <begin position="194"/>
        <end position="222"/>
    </location>
</feature>
<comment type="caution">
    <text evidence="2">The sequence shown here is derived from an EMBL/GenBank/DDBJ whole genome shotgun (WGS) entry which is preliminary data.</text>
</comment>
<feature type="compositionally biased region" description="Polar residues" evidence="1">
    <location>
        <begin position="122"/>
        <end position="132"/>
    </location>
</feature>
<organism evidence="2 3">
    <name type="scientific">Apatococcus lobatus</name>
    <dbReference type="NCBI Taxonomy" id="904363"/>
    <lineage>
        <taxon>Eukaryota</taxon>
        <taxon>Viridiplantae</taxon>
        <taxon>Chlorophyta</taxon>
        <taxon>core chlorophytes</taxon>
        <taxon>Trebouxiophyceae</taxon>
        <taxon>Chlorellales</taxon>
        <taxon>Chlorellaceae</taxon>
        <taxon>Apatococcus</taxon>
    </lineage>
</organism>
<keyword evidence="3" id="KW-1185">Reference proteome</keyword>
<dbReference type="EMBL" id="JALJOS010000009">
    <property type="protein sequence ID" value="KAK9834456.1"/>
    <property type="molecule type" value="Genomic_DNA"/>
</dbReference>
<dbReference type="InterPro" id="IPR010004">
    <property type="entry name" value="Uncharacterised_Ycf66"/>
</dbReference>
<dbReference type="AlphaFoldDB" id="A0AAW1RM99"/>
<evidence type="ECO:0000256" key="1">
    <source>
        <dbReference type="SAM" id="MobiDB-lite"/>
    </source>
</evidence>
<feature type="region of interest" description="Disordered" evidence="1">
    <location>
        <begin position="85"/>
        <end position="323"/>
    </location>
</feature>
<feature type="compositionally biased region" description="Polar residues" evidence="1">
    <location>
        <begin position="142"/>
        <end position="158"/>
    </location>
</feature>
<dbReference type="Proteomes" id="UP001438707">
    <property type="component" value="Unassembled WGS sequence"/>
</dbReference>
<evidence type="ECO:0000313" key="2">
    <source>
        <dbReference type="EMBL" id="KAK9834456.1"/>
    </source>
</evidence>
<reference evidence="2 3" key="1">
    <citation type="journal article" date="2024" name="Nat. Commun.">
        <title>Phylogenomics reveals the evolutionary origins of lichenization in chlorophyte algae.</title>
        <authorList>
            <person name="Puginier C."/>
            <person name="Libourel C."/>
            <person name="Otte J."/>
            <person name="Skaloud P."/>
            <person name="Haon M."/>
            <person name="Grisel S."/>
            <person name="Petersen M."/>
            <person name="Berrin J.G."/>
            <person name="Delaux P.M."/>
            <person name="Dal Grande F."/>
            <person name="Keller J."/>
        </authorList>
    </citation>
    <scope>NUCLEOTIDE SEQUENCE [LARGE SCALE GENOMIC DNA]</scope>
    <source>
        <strain evidence="2 3">SAG 2145</strain>
    </source>
</reference>
<feature type="compositionally biased region" description="Low complexity" evidence="1">
    <location>
        <begin position="245"/>
        <end position="259"/>
    </location>
</feature>
<evidence type="ECO:0008006" key="4">
    <source>
        <dbReference type="Google" id="ProtNLM"/>
    </source>
</evidence>
<protein>
    <recommendedName>
        <fullName evidence="4">Ycf66</fullName>
    </recommendedName>
</protein>
<feature type="compositionally biased region" description="Low complexity" evidence="1">
    <location>
        <begin position="159"/>
        <end position="182"/>
    </location>
</feature>
<evidence type="ECO:0000313" key="3">
    <source>
        <dbReference type="Proteomes" id="UP001438707"/>
    </source>
</evidence>
<name>A0AAW1RM99_9CHLO</name>
<accession>A0AAW1RM99</accession>
<proteinExistence type="predicted"/>
<feature type="compositionally biased region" description="Polar residues" evidence="1">
    <location>
        <begin position="314"/>
        <end position="323"/>
    </location>
</feature>
<dbReference type="Pfam" id="PF07444">
    <property type="entry name" value="Ycf66_N"/>
    <property type="match status" value="1"/>
</dbReference>
<sequence length="323" mass="35348">MGLVGGGLTITSLRSVKPIVSRDLDIVIACVAWMSGGILIFQGWRLDPILFFANTLIAGAAVTFSIETYQLRAKVAELEKPDAGWGADKRIRTQQPSQDPRSRRAAPTLPSPKEQPWDWLNPSRNSSQAQRSEYQDQYADGPSTTGRMSGQQENQQDDGSSWRGSQQGLSSSGRSGSAGSLAEPETDRYFQPAPVSSWQQSNQEQNRSSLQSGPQSNRSGRASLSLKDAANSGSDEADAPYQPGSSSSNSMNFRSSSSDDSSRQNQELDSYGDEWGEQDGYFQPDADTSKSGRSPRRMERRSSRSSAAQQQRSGWQPSTEDWD</sequence>
<feature type="compositionally biased region" description="Low complexity" evidence="1">
    <location>
        <begin position="304"/>
        <end position="313"/>
    </location>
</feature>